<reference evidence="1" key="2">
    <citation type="journal article" date="2015" name="Data Brief">
        <title>Shoot transcriptome of the giant reed, Arundo donax.</title>
        <authorList>
            <person name="Barrero R.A."/>
            <person name="Guerrero F.D."/>
            <person name="Moolhuijzen P."/>
            <person name="Goolsby J.A."/>
            <person name="Tidwell J."/>
            <person name="Bellgard S.E."/>
            <person name="Bellgard M.I."/>
        </authorList>
    </citation>
    <scope>NUCLEOTIDE SEQUENCE</scope>
    <source>
        <tissue evidence="1">Shoot tissue taken approximately 20 cm above the soil surface</tissue>
    </source>
</reference>
<evidence type="ECO:0000313" key="1">
    <source>
        <dbReference type="EMBL" id="JAD28019.1"/>
    </source>
</evidence>
<accession>A0A0A8YMX9</accession>
<reference evidence="1" key="1">
    <citation type="submission" date="2014-09" db="EMBL/GenBank/DDBJ databases">
        <authorList>
            <person name="Magalhaes I.L.F."/>
            <person name="Oliveira U."/>
            <person name="Santos F.R."/>
            <person name="Vidigal T.H.D.A."/>
            <person name="Brescovit A.D."/>
            <person name="Santos A.J."/>
        </authorList>
    </citation>
    <scope>NUCLEOTIDE SEQUENCE</scope>
    <source>
        <tissue evidence="1">Shoot tissue taken approximately 20 cm above the soil surface</tissue>
    </source>
</reference>
<dbReference type="EMBL" id="GBRH01269876">
    <property type="protein sequence ID" value="JAD28019.1"/>
    <property type="molecule type" value="Transcribed_RNA"/>
</dbReference>
<dbReference type="AlphaFoldDB" id="A0A0A8YMX9"/>
<protein>
    <submittedName>
        <fullName evidence="1">Uncharacterized protein</fullName>
    </submittedName>
</protein>
<organism evidence="1">
    <name type="scientific">Arundo donax</name>
    <name type="common">Giant reed</name>
    <name type="synonym">Donax arundinaceus</name>
    <dbReference type="NCBI Taxonomy" id="35708"/>
    <lineage>
        <taxon>Eukaryota</taxon>
        <taxon>Viridiplantae</taxon>
        <taxon>Streptophyta</taxon>
        <taxon>Embryophyta</taxon>
        <taxon>Tracheophyta</taxon>
        <taxon>Spermatophyta</taxon>
        <taxon>Magnoliopsida</taxon>
        <taxon>Liliopsida</taxon>
        <taxon>Poales</taxon>
        <taxon>Poaceae</taxon>
        <taxon>PACMAD clade</taxon>
        <taxon>Arundinoideae</taxon>
        <taxon>Arundineae</taxon>
        <taxon>Arundo</taxon>
    </lineage>
</organism>
<name>A0A0A8YMX9_ARUDO</name>
<sequence length="27" mass="2878">MCQMESALVAKARSLKGEAHSSLVDIC</sequence>
<proteinExistence type="predicted"/>